<feature type="compositionally biased region" description="Polar residues" evidence="1">
    <location>
        <begin position="158"/>
        <end position="167"/>
    </location>
</feature>
<accession>A0A565AYF8</accession>
<organism evidence="2 3">
    <name type="scientific">Arabis nemorensis</name>
    <dbReference type="NCBI Taxonomy" id="586526"/>
    <lineage>
        <taxon>Eukaryota</taxon>
        <taxon>Viridiplantae</taxon>
        <taxon>Streptophyta</taxon>
        <taxon>Embryophyta</taxon>
        <taxon>Tracheophyta</taxon>
        <taxon>Spermatophyta</taxon>
        <taxon>Magnoliopsida</taxon>
        <taxon>eudicotyledons</taxon>
        <taxon>Gunneridae</taxon>
        <taxon>Pentapetalae</taxon>
        <taxon>rosids</taxon>
        <taxon>malvids</taxon>
        <taxon>Brassicales</taxon>
        <taxon>Brassicaceae</taxon>
        <taxon>Arabideae</taxon>
        <taxon>Arabis</taxon>
    </lineage>
</organism>
<sequence length="217" mass="24305">MVHGVVHWGWEGQTRGVLQGIQNQQGVQNHMRILFKKCQMRVCRMIVKGHTWGPGSGPNSPRSSSRRPRVSVHSYHEPYVPHNIVRRQEQNERDKESIVEPIQPCMCFEKCYPICSNKRTNILLVVGHTSFLELVEKTVNIEESLVSEGLAKEKKIVSQGQGSGSNDSRADQGQKQNNSISQGQSSGRGRRRENRGDSAGATSDSDYVCYSCDETGH</sequence>
<dbReference type="Proteomes" id="UP000489600">
    <property type="component" value="Unassembled WGS sequence"/>
</dbReference>
<reference evidence="2" key="1">
    <citation type="submission" date="2019-07" db="EMBL/GenBank/DDBJ databases">
        <authorList>
            <person name="Dittberner H."/>
        </authorList>
    </citation>
    <scope>NUCLEOTIDE SEQUENCE [LARGE SCALE GENOMIC DNA]</scope>
</reference>
<proteinExistence type="predicted"/>
<feature type="region of interest" description="Disordered" evidence="1">
    <location>
        <begin position="155"/>
        <end position="207"/>
    </location>
</feature>
<feature type="compositionally biased region" description="Low complexity" evidence="1">
    <location>
        <begin position="173"/>
        <end position="187"/>
    </location>
</feature>
<evidence type="ECO:0000256" key="1">
    <source>
        <dbReference type="SAM" id="MobiDB-lite"/>
    </source>
</evidence>
<protein>
    <submittedName>
        <fullName evidence="2">Uncharacterized protein</fullName>
    </submittedName>
</protein>
<dbReference type="AlphaFoldDB" id="A0A565AYF8"/>
<evidence type="ECO:0000313" key="2">
    <source>
        <dbReference type="EMBL" id="VVA94448.1"/>
    </source>
</evidence>
<dbReference type="EMBL" id="CABITT030000002">
    <property type="protein sequence ID" value="VVA94448.1"/>
    <property type="molecule type" value="Genomic_DNA"/>
</dbReference>
<keyword evidence="3" id="KW-1185">Reference proteome</keyword>
<name>A0A565AYF8_9BRAS</name>
<gene>
    <name evidence="2" type="ORF">ANE_LOCUS4893</name>
</gene>
<feature type="region of interest" description="Disordered" evidence="1">
    <location>
        <begin position="53"/>
        <end position="73"/>
    </location>
</feature>
<evidence type="ECO:0000313" key="3">
    <source>
        <dbReference type="Proteomes" id="UP000489600"/>
    </source>
</evidence>
<comment type="caution">
    <text evidence="2">The sequence shown here is derived from an EMBL/GenBank/DDBJ whole genome shotgun (WGS) entry which is preliminary data.</text>
</comment>